<keyword evidence="2" id="KW-0285">Flavoprotein</keyword>
<protein>
    <recommendedName>
        <fullName evidence="4">FAD-binding domain-containing protein</fullName>
    </recommendedName>
</protein>
<dbReference type="NCBIfam" id="NF004780">
    <property type="entry name" value="PRK06126.1"/>
    <property type="match status" value="1"/>
</dbReference>
<dbReference type="AlphaFoldDB" id="A0A1E3LXC1"/>
<evidence type="ECO:0000256" key="1">
    <source>
        <dbReference type="ARBA" id="ARBA00001974"/>
    </source>
</evidence>
<keyword evidence="3" id="KW-0274">FAD</keyword>
<dbReference type="Gene3D" id="3.40.30.120">
    <property type="match status" value="1"/>
</dbReference>
<dbReference type="PANTHER" id="PTHR43004:SF19">
    <property type="entry name" value="BINDING MONOOXYGENASE, PUTATIVE (JCVI)-RELATED"/>
    <property type="match status" value="1"/>
</dbReference>
<dbReference type="SUPFAM" id="SSF51905">
    <property type="entry name" value="FAD/NAD(P)-binding domain"/>
    <property type="match status" value="1"/>
</dbReference>
<evidence type="ECO:0000256" key="2">
    <source>
        <dbReference type="ARBA" id="ARBA00022630"/>
    </source>
</evidence>
<organism evidence="5 6">
    <name type="scientific">Sphingomonas turrisvirgatae</name>
    <dbReference type="NCBI Taxonomy" id="1888892"/>
    <lineage>
        <taxon>Bacteria</taxon>
        <taxon>Pseudomonadati</taxon>
        <taxon>Pseudomonadota</taxon>
        <taxon>Alphaproteobacteria</taxon>
        <taxon>Sphingomonadales</taxon>
        <taxon>Sphingomonadaceae</taxon>
        <taxon>Sphingomonas</taxon>
    </lineage>
</organism>
<name>A0A1E3LXC1_9SPHN</name>
<dbReference type="RefSeq" id="WP_069319853.1">
    <property type="nucleotide sequence ID" value="NZ_MDDS01000014.1"/>
</dbReference>
<evidence type="ECO:0000313" key="6">
    <source>
        <dbReference type="Proteomes" id="UP000094487"/>
    </source>
</evidence>
<dbReference type="Pfam" id="PF21274">
    <property type="entry name" value="Rng_hyd_C"/>
    <property type="match status" value="1"/>
</dbReference>
<comment type="cofactor">
    <cofactor evidence="1">
        <name>FAD</name>
        <dbReference type="ChEBI" id="CHEBI:57692"/>
    </cofactor>
</comment>
<keyword evidence="6" id="KW-1185">Reference proteome</keyword>
<feature type="domain" description="FAD-binding" evidence="4">
    <location>
        <begin position="5"/>
        <end position="351"/>
    </location>
</feature>
<sequence length="550" mass="59743">MTTSVDVVVAGGGPVGMTLAYVLAEYGVDVLLLERNPTTTTHPKMDITNARSMELFEKIGLADRLRAVSVPESQPFDVSWITTLNGHELHRFVYPSVSEVRERLHRINDGTQPSQPPMRVSQVIIEPVLKQAIEEHPRIDVRFATAFDRFEEDADGVMVTAIAADGSEQLIHSKWLVGCDGGGSRVRTQLGIELSGRARVNERFITHFYSEARELLQRWGAAWHYQSSRGTLVAQNDRDVWTLLTRFPEGMKPEDVDPSALLEAFVGEPIEHEVIVSNHWAPHLLVADSYGRGRVLLAGDAVHQYIPTGGYGMNTGIGDAFDLGWKLAATIAGFGGPELIASYEIERRPVALVNCAGSGRHNDVRMAIAELYVPELFEESEAGAQARRDASAKIAAYGNAENESFGIELGYAYVGSPVVVNGEGDRASDDPIDYVPTTTPGARVPSVYLADGSNLYDHLGEWFTLLTFASLDTSAIEAAAQSAGVPLTVVRLDIAGHEQLYPEPALLVRPDQHVAWRGAPPTDRANAFAVIAKVTGNSAQADQVRRAAAG</sequence>
<dbReference type="PRINTS" id="PR00420">
    <property type="entry name" value="RNGMNOXGNASE"/>
</dbReference>
<dbReference type="GO" id="GO:0016709">
    <property type="term" value="F:oxidoreductase activity, acting on paired donors, with incorporation or reduction of molecular oxygen, NAD(P)H as one donor, and incorporation of one atom of oxygen"/>
    <property type="evidence" value="ECO:0007669"/>
    <property type="project" value="UniProtKB-ARBA"/>
</dbReference>
<dbReference type="STRING" id="1888892.BFL28_13645"/>
<evidence type="ECO:0000256" key="3">
    <source>
        <dbReference type="ARBA" id="ARBA00022827"/>
    </source>
</evidence>
<reference evidence="5 6" key="1">
    <citation type="submission" date="2016-08" db="EMBL/GenBank/DDBJ databases">
        <title>Draft genome of the agarase producing Sphingomonas sp. MCT13.</title>
        <authorList>
            <person name="D'Andrea M.M."/>
            <person name="Rossolini G.M."/>
            <person name="Thaller M.C."/>
        </authorList>
    </citation>
    <scope>NUCLEOTIDE SEQUENCE [LARGE SCALE GENOMIC DNA]</scope>
    <source>
        <strain evidence="5 6">MCT13</strain>
    </source>
</reference>
<dbReference type="InterPro" id="IPR036188">
    <property type="entry name" value="FAD/NAD-bd_sf"/>
</dbReference>
<dbReference type="Gene3D" id="3.50.50.60">
    <property type="entry name" value="FAD/NAD(P)-binding domain"/>
    <property type="match status" value="1"/>
</dbReference>
<evidence type="ECO:0000259" key="4">
    <source>
        <dbReference type="Pfam" id="PF01494"/>
    </source>
</evidence>
<dbReference type="Proteomes" id="UP000094487">
    <property type="component" value="Unassembled WGS sequence"/>
</dbReference>
<dbReference type="GO" id="GO:0071949">
    <property type="term" value="F:FAD binding"/>
    <property type="evidence" value="ECO:0007669"/>
    <property type="project" value="InterPro"/>
</dbReference>
<proteinExistence type="predicted"/>
<dbReference type="EMBL" id="MDDS01000014">
    <property type="protein sequence ID" value="ODP38421.1"/>
    <property type="molecule type" value="Genomic_DNA"/>
</dbReference>
<dbReference type="InterPro" id="IPR050641">
    <property type="entry name" value="RIFMO-like"/>
</dbReference>
<dbReference type="Pfam" id="PF01494">
    <property type="entry name" value="FAD_binding_3"/>
    <property type="match status" value="1"/>
</dbReference>
<dbReference type="InterPro" id="IPR002938">
    <property type="entry name" value="FAD-bd"/>
</dbReference>
<dbReference type="PANTHER" id="PTHR43004">
    <property type="entry name" value="TRK SYSTEM POTASSIUM UPTAKE PROTEIN"/>
    <property type="match status" value="1"/>
</dbReference>
<gene>
    <name evidence="5" type="ORF">BFL28_13645</name>
</gene>
<evidence type="ECO:0000313" key="5">
    <source>
        <dbReference type="EMBL" id="ODP38421.1"/>
    </source>
</evidence>
<comment type="caution">
    <text evidence="5">The sequence shown here is derived from an EMBL/GenBank/DDBJ whole genome shotgun (WGS) entry which is preliminary data.</text>
</comment>
<accession>A0A1E3LXC1</accession>
<dbReference type="Gene3D" id="3.30.9.10">
    <property type="entry name" value="D-Amino Acid Oxidase, subunit A, domain 2"/>
    <property type="match status" value="1"/>
</dbReference>
<dbReference type="OrthoDB" id="9791689at2"/>